<dbReference type="Proteomes" id="UP001145087">
    <property type="component" value="Unassembled WGS sequence"/>
</dbReference>
<gene>
    <name evidence="12" type="ORF">OU798_06105</name>
</gene>
<evidence type="ECO:0000256" key="11">
    <source>
        <dbReference type="PIRSR" id="PIRSR006268-2"/>
    </source>
</evidence>
<organism evidence="12 13">
    <name type="scientific">Draconibacterium aestuarii</name>
    <dbReference type="NCBI Taxonomy" id="2998507"/>
    <lineage>
        <taxon>Bacteria</taxon>
        <taxon>Pseudomonadati</taxon>
        <taxon>Bacteroidota</taxon>
        <taxon>Bacteroidia</taxon>
        <taxon>Marinilabiliales</taxon>
        <taxon>Prolixibacteraceae</taxon>
        <taxon>Draconibacterium</taxon>
    </lineage>
</organism>
<reference evidence="12" key="1">
    <citation type="submission" date="2022-11" db="EMBL/GenBank/DDBJ databases">
        <title>Marilongibacter aestuarii gen. nov., sp. nov., isolated from tidal flat sediment.</title>
        <authorList>
            <person name="Jiayan W."/>
        </authorList>
    </citation>
    <scope>NUCLEOTIDE SEQUENCE</scope>
    <source>
        <strain evidence="12">Z1-6</strain>
    </source>
</reference>
<comment type="cofactor">
    <cofactor evidence="11">
        <name>Mg(2+)</name>
        <dbReference type="ChEBI" id="CHEBI:18420"/>
    </cofactor>
    <cofactor evidence="11">
        <name>Mn(2+)</name>
        <dbReference type="ChEBI" id="CHEBI:29035"/>
    </cofactor>
    <text evidence="11">Magnesium. Can also use manganese.</text>
</comment>
<comment type="caution">
    <text evidence="12">The sequence shown here is derived from an EMBL/GenBank/DDBJ whole genome shotgun (WGS) entry which is preliminary data.</text>
</comment>
<dbReference type="EC" id="2.7.1.180" evidence="1 10"/>
<dbReference type="SUPFAM" id="SSF143631">
    <property type="entry name" value="ApbE-like"/>
    <property type="match status" value="1"/>
</dbReference>
<evidence type="ECO:0000256" key="6">
    <source>
        <dbReference type="ARBA" id="ARBA00022827"/>
    </source>
</evidence>
<evidence type="ECO:0000256" key="5">
    <source>
        <dbReference type="ARBA" id="ARBA00022723"/>
    </source>
</evidence>
<feature type="binding site" evidence="11">
    <location>
        <position position="149"/>
    </location>
    <ligand>
        <name>Mg(2+)</name>
        <dbReference type="ChEBI" id="CHEBI:18420"/>
    </ligand>
</feature>
<evidence type="ECO:0000256" key="4">
    <source>
        <dbReference type="ARBA" id="ARBA00022679"/>
    </source>
</evidence>
<protein>
    <recommendedName>
        <fullName evidence="2 10">FAD:protein FMN transferase</fullName>
        <ecNumber evidence="1 10">2.7.1.180</ecNumber>
    </recommendedName>
    <alternativeName>
        <fullName evidence="8 10">Flavin transferase</fullName>
    </alternativeName>
</protein>
<dbReference type="GO" id="GO:0016740">
    <property type="term" value="F:transferase activity"/>
    <property type="evidence" value="ECO:0007669"/>
    <property type="project" value="UniProtKB-UniRule"/>
</dbReference>
<keyword evidence="6 10" id="KW-0274">FAD</keyword>
<dbReference type="Gene3D" id="3.10.520.10">
    <property type="entry name" value="ApbE-like domains"/>
    <property type="match status" value="1"/>
</dbReference>
<keyword evidence="5 10" id="KW-0479">Metal-binding</keyword>
<name>A0A9X3J5H5_9BACT</name>
<dbReference type="Pfam" id="PF02424">
    <property type="entry name" value="ApbE"/>
    <property type="match status" value="1"/>
</dbReference>
<keyword evidence="7 10" id="KW-0460">Magnesium</keyword>
<dbReference type="InterPro" id="IPR003374">
    <property type="entry name" value="ApbE-like_sf"/>
</dbReference>
<dbReference type="PIRSF" id="PIRSF006268">
    <property type="entry name" value="ApbE"/>
    <property type="match status" value="1"/>
</dbReference>
<proteinExistence type="inferred from homology"/>
<evidence type="ECO:0000313" key="13">
    <source>
        <dbReference type="Proteomes" id="UP001145087"/>
    </source>
</evidence>
<dbReference type="InterPro" id="IPR024932">
    <property type="entry name" value="ApbE"/>
</dbReference>
<evidence type="ECO:0000313" key="12">
    <source>
        <dbReference type="EMBL" id="MCY1719907.1"/>
    </source>
</evidence>
<keyword evidence="13" id="KW-1185">Reference proteome</keyword>
<accession>A0A9X3J5H5</accession>
<keyword evidence="4 10" id="KW-0808">Transferase</keyword>
<dbReference type="RefSeq" id="WP_343332240.1">
    <property type="nucleotide sequence ID" value="NZ_JAPOHD010000012.1"/>
</dbReference>
<evidence type="ECO:0000256" key="1">
    <source>
        <dbReference type="ARBA" id="ARBA00011955"/>
    </source>
</evidence>
<dbReference type="PANTHER" id="PTHR30040:SF2">
    <property type="entry name" value="FAD:PROTEIN FMN TRANSFERASE"/>
    <property type="match status" value="1"/>
</dbReference>
<evidence type="ECO:0000256" key="10">
    <source>
        <dbReference type="PIRNR" id="PIRNR006268"/>
    </source>
</evidence>
<evidence type="ECO:0000256" key="7">
    <source>
        <dbReference type="ARBA" id="ARBA00022842"/>
    </source>
</evidence>
<keyword evidence="3 10" id="KW-0285">Flavoprotein</keyword>
<evidence type="ECO:0000256" key="3">
    <source>
        <dbReference type="ARBA" id="ARBA00022630"/>
    </source>
</evidence>
<dbReference type="PANTHER" id="PTHR30040">
    <property type="entry name" value="THIAMINE BIOSYNTHESIS LIPOPROTEIN APBE"/>
    <property type="match status" value="1"/>
</dbReference>
<comment type="similarity">
    <text evidence="10">Belongs to the ApbE family.</text>
</comment>
<comment type="catalytic activity">
    <reaction evidence="9 10">
        <text>L-threonyl-[protein] + FAD = FMN-L-threonyl-[protein] + AMP + H(+)</text>
        <dbReference type="Rhea" id="RHEA:36847"/>
        <dbReference type="Rhea" id="RHEA-COMP:11060"/>
        <dbReference type="Rhea" id="RHEA-COMP:11061"/>
        <dbReference type="ChEBI" id="CHEBI:15378"/>
        <dbReference type="ChEBI" id="CHEBI:30013"/>
        <dbReference type="ChEBI" id="CHEBI:57692"/>
        <dbReference type="ChEBI" id="CHEBI:74257"/>
        <dbReference type="ChEBI" id="CHEBI:456215"/>
        <dbReference type="EC" id="2.7.1.180"/>
    </reaction>
</comment>
<sequence>MPESRIFSDTFLALGAPCDVVLPQVDAVFAKKVFLKVKTEIEQLENNISHFSTLSAIWNVNSSPKNKWISVSSETWEILMICKDFYEMSNGAFDITTAPLLTLWKENESPTDEEIENARNKCGFDKLELDDENKKIRFTVEGMELDFSSIEKGYALDIVKPILTDMGVQNAIINFQEEAVLALGNHPGGEVWPLGIRNQRNPREFNHVFPTSNQAVITAGTIFIRDDGEGIQKRQIISPATGLLIEGDRTVSVKSDSATMGEFIAHIWLILPENDKEILAENFENIEILEVDYLDDDIRTKLSIL</sequence>
<evidence type="ECO:0000256" key="9">
    <source>
        <dbReference type="ARBA" id="ARBA00048540"/>
    </source>
</evidence>
<dbReference type="AlphaFoldDB" id="A0A9X3J5H5"/>
<dbReference type="GO" id="GO:0046872">
    <property type="term" value="F:metal ion binding"/>
    <property type="evidence" value="ECO:0007669"/>
    <property type="project" value="UniProtKB-UniRule"/>
</dbReference>
<dbReference type="EMBL" id="JAPOHD010000012">
    <property type="protein sequence ID" value="MCY1719907.1"/>
    <property type="molecule type" value="Genomic_DNA"/>
</dbReference>
<evidence type="ECO:0000256" key="8">
    <source>
        <dbReference type="ARBA" id="ARBA00031306"/>
    </source>
</evidence>
<evidence type="ECO:0000256" key="2">
    <source>
        <dbReference type="ARBA" id="ARBA00016337"/>
    </source>
</evidence>